<feature type="transmembrane region" description="Helical" evidence="1">
    <location>
        <begin position="22"/>
        <end position="44"/>
    </location>
</feature>
<name>A0AAD9KGJ8_RIDPI</name>
<dbReference type="AlphaFoldDB" id="A0AAD9KGJ8"/>
<protein>
    <submittedName>
        <fullName evidence="2">Uncharacterized protein</fullName>
    </submittedName>
</protein>
<gene>
    <name evidence="2" type="ORF">NP493_1139g00005</name>
</gene>
<evidence type="ECO:0000313" key="2">
    <source>
        <dbReference type="EMBL" id="KAK2170804.1"/>
    </source>
</evidence>
<sequence length="54" mass="5935">MVKAFCFPNIQESTATNLSKGLALAFGALMILLTYVASQLGGVLQVKHFTFEKW</sequence>
<organism evidence="2 3">
    <name type="scientific">Ridgeia piscesae</name>
    <name type="common">Tubeworm</name>
    <dbReference type="NCBI Taxonomy" id="27915"/>
    <lineage>
        <taxon>Eukaryota</taxon>
        <taxon>Metazoa</taxon>
        <taxon>Spiralia</taxon>
        <taxon>Lophotrochozoa</taxon>
        <taxon>Annelida</taxon>
        <taxon>Polychaeta</taxon>
        <taxon>Sedentaria</taxon>
        <taxon>Canalipalpata</taxon>
        <taxon>Sabellida</taxon>
        <taxon>Siboglinidae</taxon>
        <taxon>Ridgeia</taxon>
    </lineage>
</organism>
<keyword evidence="1" id="KW-0812">Transmembrane</keyword>
<evidence type="ECO:0000313" key="3">
    <source>
        <dbReference type="Proteomes" id="UP001209878"/>
    </source>
</evidence>
<dbReference type="Proteomes" id="UP001209878">
    <property type="component" value="Unassembled WGS sequence"/>
</dbReference>
<proteinExistence type="predicted"/>
<keyword evidence="3" id="KW-1185">Reference proteome</keyword>
<comment type="caution">
    <text evidence="2">The sequence shown here is derived from an EMBL/GenBank/DDBJ whole genome shotgun (WGS) entry which is preliminary data.</text>
</comment>
<accession>A0AAD9KGJ8</accession>
<dbReference type="EMBL" id="JAODUO010001138">
    <property type="protein sequence ID" value="KAK2170804.1"/>
    <property type="molecule type" value="Genomic_DNA"/>
</dbReference>
<keyword evidence="1" id="KW-1133">Transmembrane helix</keyword>
<evidence type="ECO:0000256" key="1">
    <source>
        <dbReference type="SAM" id="Phobius"/>
    </source>
</evidence>
<keyword evidence="1" id="KW-0472">Membrane</keyword>
<reference evidence="2" key="1">
    <citation type="journal article" date="2023" name="Mol. Biol. Evol.">
        <title>Third-Generation Sequencing Reveals the Adaptive Role of the Epigenome in Three Deep-Sea Polychaetes.</title>
        <authorList>
            <person name="Perez M."/>
            <person name="Aroh O."/>
            <person name="Sun Y."/>
            <person name="Lan Y."/>
            <person name="Juniper S.K."/>
            <person name="Young C.R."/>
            <person name="Angers B."/>
            <person name="Qian P.Y."/>
        </authorList>
    </citation>
    <scope>NUCLEOTIDE SEQUENCE</scope>
    <source>
        <strain evidence="2">R07B-5</strain>
    </source>
</reference>